<dbReference type="Proteomes" id="UP000004263">
    <property type="component" value="Unassembled WGS sequence"/>
</dbReference>
<feature type="signal peptide" evidence="2">
    <location>
        <begin position="1"/>
        <end position="20"/>
    </location>
</feature>
<evidence type="ECO:0000313" key="3">
    <source>
        <dbReference type="EMBL" id="EAT11780.1"/>
    </source>
</evidence>
<organism evidence="3 4">
    <name type="scientific">Bermanella marisrubri</name>
    <dbReference type="NCBI Taxonomy" id="207949"/>
    <lineage>
        <taxon>Bacteria</taxon>
        <taxon>Pseudomonadati</taxon>
        <taxon>Pseudomonadota</taxon>
        <taxon>Gammaproteobacteria</taxon>
        <taxon>Oceanospirillales</taxon>
        <taxon>Oceanospirillaceae</taxon>
        <taxon>Bermanella</taxon>
    </lineage>
</organism>
<name>Q1N0Q3_9GAMM</name>
<keyword evidence="1" id="KW-0175">Coiled coil</keyword>
<dbReference type="HOGENOM" id="CLU_118985_1_0_6"/>
<dbReference type="EMBL" id="AAQH01000013">
    <property type="protein sequence ID" value="EAT11780.1"/>
    <property type="molecule type" value="Genomic_DNA"/>
</dbReference>
<gene>
    <name evidence="3" type="ORF">RED65_05319</name>
</gene>
<evidence type="ECO:0000256" key="2">
    <source>
        <dbReference type="SAM" id="SignalP"/>
    </source>
</evidence>
<keyword evidence="2" id="KW-0732">Signal</keyword>
<dbReference type="RefSeq" id="WP_007016381.1">
    <property type="nucleotide sequence ID" value="NZ_AAQH01000013.1"/>
</dbReference>
<keyword evidence="4" id="KW-1185">Reference proteome</keyword>
<feature type="coiled-coil region" evidence="1">
    <location>
        <begin position="22"/>
        <end position="49"/>
    </location>
</feature>
<proteinExistence type="predicted"/>
<dbReference type="OrthoDB" id="5395931at2"/>
<comment type="caution">
    <text evidence="3">The sequence shown here is derived from an EMBL/GenBank/DDBJ whole genome shotgun (WGS) entry which is preliminary data.</text>
</comment>
<sequence>MKAFQVLLFIALVLTWPSYANESGLNAEIEELKSEVVELNRELFELEEKLLYPATTSFAVFVSMEQVDDFAIDSIKLMLDEQAVTSHLYTADQVEALRRGGIQKVYTGNLKPGLHNLKAEIQGRDLDGRPVKKVIVADFGKARSNKYLEVKISRNTSKNQPDFAIVEWK</sequence>
<dbReference type="STRING" id="207949.RED65_05319"/>
<reference evidence="3 4" key="1">
    <citation type="submission" date="2006-03" db="EMBL/GenBank/DDBJ databases">
        <authorList>
            <person name="Pinhassi J."/>
            <person name="Pedros-Alio C."/>
            <person name="Ferriera S."/>
            <person name="Johnson J."/>
            <person name="Kravitz S."/>
            <person name="Halpern A."/>
            <person name="Remington K."/>
            <person name="Beeson K."/>
            <person name="Tran B."/>
            <person name="Rogers Y.-H."/>
            <person name="Friedman R."/>
            <person name="Venter J.C."/>
        </authorList>
    </citation>
    <scope>NUCLEOTIDE SEQUENCE [LARGE SCALE GENOMIC DNA]</scope>
    <source>
        <strain evidence="3 4">RED65</strain>
    </source>
</reference>
<evidence type="ECO:0000313" key="4">
    <source>
        <dbReference type="Proteomes" id="UP000004263"/>
    </source>
</evidence>
<evidence type="ECO:0000256" key="1">
    <source>
        <dbReference type="SAM" id="Coils"/>
    </source>
</evidence>
<dbReference type="AlphaFoldDB" id="Q1N0Q3"/>
<evidence type="ECO:0008006" key="5">
    <source>
        <dbReference type="Google" id="ProtNLM"/>
    </source>
</evidence>
<feature type="chain" id="PRO_5004194705" description="AraC family transcriptional regulator" evidence="2">
    <location>
        <begin position="21"/>
        <end position="169"/>
    </location>
</feature>
<protein>
    <recommendedName>
        <fullName evidence="5">AraC family transcriptional regulator</fullName>
    </recommendedName>
</protein>
<accession>Q1N0Q3</accession>